<comment type="catalytic activity">
    <reaction evidence="1">
        <text>Hydrolysis of terminal non-reducing N-acetyl-D-hexosamine residues in N-acetyl-beta-D-hexosaminides.</text>
        <dbReference type="EC" id="3.2.1.52"/>
    </reaction>
</comment>
<keyword evidence="4 8" id="KW-0378">Hydrolase</keyword>
<dbReference type="SUPFAM" id="SSF51445">
    <property type="entry name" value="(Trans)glycosidases"/>
    <property type="match status" value="1"/>
</dbReference>
<comment type="similarity">
    <text evidence="2">Belongs to the glycosyl hydrolase 3 family.</text>
</comment>
<dbReference type="PANTHER" id="PTHR30480">
    <property type="entry name" value="BETA-HEXOSAMINIDASE-RELATED"/>
    <property type="match status" value="1"/>
</dbReference>
<dbReference type="InterPro" id="IPR001764">
    <property type="entry name" value="Glyco_hydro_3_N"/>
</dbReference>
<dbReference type="InterPro" id="IPR017853">
    <property type="entry name" value="GH"/>
</dbReference>
<feature type="domain" description="Glycoside hydrolase family 3 N-terminal" evidence="7">
    <location>
        <begin position="84"/>
        <end position="404"/>
    </location>
</feature>
<dbReference type="Proteomes" id="UP000309170">
    <property type="component" value="Unassembled WGS sequence"/>
</dbReference>
<protein>
    <recommendedName>
        <fullName evidence="3">beta-N-acetylhexosaminidase</fullName>
        <ecNumber evidence="3">3.2.1.52</ecNumber>
    </recommendedName>
</protein>
<keyword evidence="6" id="KW-1133">Transmembrane helix</keyword>
<dbReference type="Pfam" id="PF00933">
    <property type="entry name" value="Glyco_hydro_3"/>
    <property type="match status" value="1"/>
</dbReference>
<evidence type="ECO:0000313" key="8">
    <source>
        <dbReference type="EMBL" id="TKH08914.1"/>
    </source>
</evidence>
<evidence type="ECO:0000256" key="1">
    <source>
        <dbReference type="ARBA" id="ARBA00001231"/>
    </source>
</evidence>
<evidence type="ECO:0000256" key="5">
    <source>
        <dbReference type="ARBA" id="ARBA00023295"/>
    </source>
</evidence>
<evidence type="ECO:0000259" key="7">
    <source>
        <dbReference type="Pfam" id="PF00933"/>
    </source>
</evidence>
<sequence length="440" mass="49353">MNMIKKCAAKSIKGLSRKDRENVNEGQSMKNKKNIYWGLFLIAILAFTVVFIQLNMDVNSRAEKGKDAGTDNHERIEKLLKKMTLEEKIGQLMMVGFKGTEKSSEITELIEQKHIGGVIYFDRNMKSPKQVARLSNSLQQTADRSTHSLPLMVAIDQEGGDIIRMKERVSPLPAQQDLGKNASVTDVYKVAKLNGTELGSMGININFAPVLDLSETDKRSLGLDPEKVYQYGKKAIQGLNDVSITGALKHFPGNGRSEIDPHVETSSVEANQLDLENSDIYPFKQIISELDNQKFFVMVTHIKYPAYDKEKPASLSKIIIEDLLRGKLKYEGLVVTDDLEMGAVNKYFSYEEMGKQAILAGADLLLVCHEYSHELEVYNGLLQAVKAGEVPMDRIDESVKRVLTYKLNNMKQTKADPDQAEKVVKNPESIKFIESLSEDE</sequence>
<dbReference type="EMBL" id="SZNT01000320">
    <property type="protein sequence ID" value="TKH08914.1"/>
    <property type="molecule type" value="Genomic_DNA"/>
</dbReference>
<dbReference type="InterPro" id="IPR050226">
    <property type="entry name" value="NagZ_Beta-hexosaminidase"/>
</dbReference>
<evidence type="ECO:0000256" key="6">
    <source>
        <dbReference type="SAM" id="Phobius"/>
    </source>
</evidence>
<dbReference type="GO" id="GO:0004563">
    <property type="term" value="F:beta-N-acetylhexosaminidase activity"/>
    <property type="evidence" value="ECO:0007669"/>
    <property type="project" value="UniProtKB-EC"/>
</dbReference>
<keyword evidence="6" id="KW-0472">Membrane</keyword>
<keyword evidence="5" id="KW-0326">Glycosidase</keyword>
<proteinExistence type="inferred from homology"/>
<gene>
    <name evidence="8" type="ORF">FC678_18875</name>
</gene>
<evidence type="ECO:0000256" key="4">
    <source>
        <dbReference type="ARBA" id="ARBA00022801"/>
    </source>
</evidence>
<evidence type="ECO:0000256" key="2">
    <source>
        <dbReference type="ARBA" id="ARBA00005336"/>
    </source>
</evidence>
<keyword evidence="6" id="KW-0812">Transmembrane</keyword>
<dbReference type="EC" id="3.2.1.52" evidence="3"/>
<dbReference type="InterPro" id="IPR036962">
    <property type="entry name" value="Glyco_hydro_3_N_sf"/>
</dbReference>
<comment type="caution">
    <text evidence="8">The sequence shown here is derived from an EMBL/GenBank/DDBJ whole genome shotgun (WGS) entry which is preliminary data.</text>
</comment>
<dbReference type="AlphaFoldDB" id="A0A9X9ER64"/>
<dbReference type="GO" id="GO:0005975">
    <property type="term" value="P:carbohydrate metabolic process"/>
    <property type="evidence" value="ECO:0007669"/>
    <property type="project" value="InterPro"/>
</dbReference>
<dbReference type="GO" id="GO:0009254">
    <property type="term" value="P:peptidoglycan turnover"/>
    <property type="evidence" value="ECO:0007669"/>
    <property type="project" value="TreeGrafter"/>
</dbReference>
<feature type="transmembrane region" description="Helical" evidence="6">
    <location>
        <begin position="35"/>
        <end position="54"/>
    </location>
</feature>
<evidence type="ECO:0000313" key="9">
    <source>
        <dbReference type="Proteomes" id="UP000309170"/>
    </source>
</evidence>
<evidence type="ECO:0000256" key="3">
    <source>
        <dbReference type="ARBA" id="ARBA00012663"/>
    </source>
</evidence>
<dbReference type="PANTHER" id="PTHR30480:SF13">
    <property type="entry name" value="BETA-HEXOSAMINIDASE"/>
    <property type="match status" value="1"/>
</dbReference>
<reference evidence="8 9" key="1">
    <citation type="journal article" date="2019" name="Environ. Microbiol.">
        <title>An active ?-lactamase is a part of an orchestrated cell wall stress resistance network of Bacillus subtilis and related rhizosphere species.</title>
        <authorList>
            <person name="Bucher T."/>
            <person name="Keren-Paz A."/>
            <person name="Hausser J."/>
            <person name="Olender T."/>
            <person name="Cytryn E."/>
            <person name="Kolodkin-Gal I."/>
        </authorList>
    </citation>
    <scope>NUCLEOTIDE SEQUENCE [LARGE SCALE GENOMIC DNA]</scope>
    <source>
        <strain evidence="8 9">I4</strain>
    </source>
</reference>
<dbReference type="Gene3D" id="3.20.20.300">
    <property type="entry name" value="Glycoside hydrolase, family 3, N-terminal domain"/>
    <property type="match status" value="1"/>
</dbReference>
<accession>A0A9X9ER64</accession>
<dbReference type="OrthoDB" id="9805821at2"/>
<name>A0A9X9ER64_9BACI</name>
<organism evidence="8 9">
    <name type="scientific">Peribacillus simplex</name>
    <dbReference type="NCBI Taxonomy" id="1478"/>
    <lineage>
        <taxon>Bacteria</taxon>
        <taxon>Bacillati</taxon>
        <taxon>Bacillota</taxon>
        <taxon>Bacilli</taxon>
        <taxon>Bacillales</taxon>
        <taxon>Bacillaceae</taxon>
        <taxon>Peribacillus</taxon>
    </lineage>
</organism>